<organism evidence="2 3">
    <name type="scientific">[Empedobacter] haloabium</name>
    <dbReference type="NCBI Taxonomy" id="592317"/>
    <lineage>
        <taxon>Bacteria</taxon>
        <taxon>Pseudomonadati</taxon>
        <taxon>Pseudomonadota</taxon>
        <taxon>Betaproteobacteria</taxon>
        <taxon>Burkholderiales</taxon>
        <taxon>Oxalobacteraceae</taxon>
        <taxon>Telluria group</taxon>
        <taxon>Telluria group incertae sedis</taxon>
    </lineage>
</organism>
<dbReference type="Proteomes" id="UP000321323">
    <property type="component" value="Chromosome"/>
</dbReference>
<protein>
    <submittedName>
        <fullName evidence="2">Uncharacterized protein</fullName>
    </submittedName>
</protein>
<feature type="transmembrane region" description="Helical" evidence="1">
    <location>
        <begin position="67"/>
        <end position="85"/>
    </location>
</feature>
<accession>A0ABZ1UTK5</accession>
<evidence type="ECO:0000256" key="1">
    <source>
        <dbReference type="SAM" id="Phobius"/>
    </source>
</evidence>
<name>A0ABZ1UTK5_9BURK</name>
<proteinExistence type="predicted"/>
<feature type="transmembrane region" description="Helical" evidence="1">
    <location>
        <begin position="91"/>
        <end position="112"/>
    </location>
</feature>
<keyword evidence="1" id="KW-1133">Transmembrane helix</keyword>
<keyword evidence="3" id="KW-1185">Reference proteome</keyword>
<gene>
    <name evidence="2" type="ORF">E7V67_011080</name>
</gene>
<keyword evidence="1" id="KW-0812">Transmembrane</keyword>
<keyword evidence="1" id="KW-0472">Membrane</keyword>
<evidence type="ECO:0000313" key="3">
    <source>
        <dbReference type="Proteomes" id="UP000321323"/>
    </source>
</evidence>
<reference evidence="2 3" key="1">
    <citation type="journal article" date="2019" name="Int. J. Syst. Evol. Microbiol.">
        <title>The Draft Whole-Genome Sequence of the Antibiotic Producer Empedobacter haloabium ATCC 31962 Provides Indications for Its Taxonomic Reclassification.</title>
        <authorList>
            <person name="Miess H."/>
            <person name="Arlt P."/>
            <person name="Apel A.K."/>
            <person name="Weber T."/>
            <person name="Nieselt K."/>
            <person name="Hanssen F."/>
            <person name="Czemmel S."/>
            <person name="Nahnsen S."/>
            <person name="Gross H."/>
        </authorList>
    </citation>
    <scope>NUCLEOTIDE SEQUENCE [LARGE SCALE GENOMIC DNA]</scope>
    <source>
        <strain evidence="2 3">ATCC 31962</strain>
    </source>
</reference>
<dbReference type="EMBL" id="CP136508">
    <property type="protein sequence ID" value="WUR15615.1"/>
    <property type="molecule type" value="Genomic_DNA"/>
</dbReference>
<sequence>MTAALSFLFAAPALVFALLVTAAQLSLRYWPHLEDIGGRVMLCVLTLDVLVVLFQLALGVDGIVAKPALLLLPVCALLACVPSALRWLPRGRMFACAPACVALVSLSVLAFNHAGACVAQWRHYSEPELLDAAIGHVVRYYCPALGTDCSIKRGPATPAEIARFRRLNPACCRLDAVERTDWQLLTGQARHVAHLRFAVIGPTGRELVDASIGIDPCGCIPHEH</sequence>
<evidence type="ECO:0000313" key="2">
    <source>
        <dbReference type="EMBL" id="WUR15615.1"/>
    </source>
</evidence>
<feature type="transmembrane region" description="Helical" evidence="1">
    <location>
        <begin position="38"/>
        <end position="60"/>
    </location>
</feature>